<accession>A0ABU9QNA4</accession>
<dbReference type="EMBL" id="JAZHGC010000042">
    <property type="protein sequence ID" value="MEM5290912.1"/>
    <property type="molecule type" value="Genomic_DNA"/>
</dbReference>
<feature type="domain" description="TubC N-terminal docking" evidence="2">
    <location>
        <begin position="5"/>
        <end position="51"/>
    </location>
</feature>
<evidence type="ECO:0000313" key="4">
    <source>
        <dbReference type="Proteomes" id="UP001494588"/>
    </source>
</evidence>
<dbReference type="RefSeq" id="WP_201653001.1">
    <property type="nucleotide sequence ID" value="NZ_CAJHCS010000017.1"/>
</dbReference>
<evidence type="ECO:0000256" key="1">
    <source>
        <dbReference type="SAM" id="MobiDB-lite"/>
    </source>
</evidence>
<dbReference type="InterPro" id="IPR041464">
    <property type="entry name" value="TubC_N"/>
</dbReference>
<evidence type="ECO:0000313" key="3">
    <source>
        <dbReference type="EMBL" id="MEM5290912.1"/>
    </source>
</evidence>
<dbReference type="Pfam" id="PF18563">
    <property type="entry name" value="TubC_N"/>
    <property type="match status" value="1"/>
</dbReference>
<dbReference type="InterPro" id="IPR044894">
    <property type="entry name" value="TubC_N_sf"/>
</dbReference>
<evidence type="ECO:0000259" key="2">
    <source>
        <dbReference type="Pfam" id="PF18563"/>
    </source>
</evidence>
<keyword evidence="4" id="KW-1185">Reference proteome</keyword>
<feature type="region of interest" description="Disordered" evidence="1">
    <location>
        <begin position="61"/>
        <end position="80"/>
    </location>
</feature>
<organism evidence="3 4">
    <name type="scientific">Paraburkholderia sabiae</name>
    <dbReference type="NCBI Taxonomy" id="273251"/>
    <lineage>
        <taxon>Bacteria</taxon>
        <taxon>Pseudomonadati</taxon>
        <taxon>Pseudomonadota</taxon>
        <taxon>Betaproteobacteria</taxon>
        <taxon>Burkholderiales</taxon>
        <taxon>Burkholderiaceae</taxon>
        <taxon>Paraburkholderia</taxon>
    </lineage>
</organism>
<proteinExistence type="predicted"/>
<protein>
    <recommendedName>
        <fullName evidence="2">TubC N-terminal docking domain-containing protein</fullName>
    </recommendedName>
</protein>
<dbReference type="Gene3D" id="1.10.10.1830">
    <property type="entry name" value="Non-ribosomal peptide synthase, adenylation domain"/>
    <property type="match status" value="1"/>
</dbReference>
<name>A0ABU9QNA4_9BURK</name>
<sequence>MSAAELVERAAALGVSLWIEGERIGIEGPAHSVATIRPELAARKPEIMKYLLTGGTGGAVIDEPPARQAANDPQTQPDDDDCAGALVDPLRGPYLPWGPHLAADNVRRLRAGLFAMIAEIANAEGWPRERFNGIMSRAVRGPLSDLLPNIEYFHSKVIERRAETEARALLAARSWKLEGLDDRHACPGCDGSCLGTKRSCTRRA</sequence>
<reference evidence="3 4" key="1">
    <citation type="submission" date="2024-01" db="EMBL/GenBank/DDBJ databases">
        <title>The diversity of rhizobia nodulating Mimosa spp. in eleven states of Brazil covering several biomes is determined by host plant, location, and edaphic factors.</title>
        <authorList>
            <person name="Rouws L."/>
            <person name="Barauna A."/>
            <person name="Beukes C."/>
            <person name="De Faria S.M."/>
            <person name="Gross E."/>
            <person name="Dos Reis Junior F.B."/>
            <person name="Simon M."/>
            <person name="Maluk M."/>
            <person name="Odee D.W."/>
            <person name="Kenicer G."/>
            <person name="Young J.P.W."/>
            <person name="Reis V.M."/>
            <person name="Zilli J."/>
            <person name="James E.K."/>
        </authorList>
    </citation>
    <scope>NUCLEOTIDE SEQUENCE [LARGE SCALE GENOMIC DNA]</scope>
    <source>
        <strain evidence="3 4">JPY77</strain>
    </source>
</reference>
<comment type="caution">
    <text evidence="3">The sequence shown here is derived from an EMBL/GenBank/DDBJ whole genome shotgun (WGS) entry which is preliminary data.</text>
</comment>
<gene>
    <name evidence="3" type="ORF">V4C55_34865</name>
</gene>
<dbReference type="Proteomes" id="UP001494588">
    <property type="component" value="Unassembled WGS sequence"/>
</dbReference>